<keyword evidence="3" id="KW-1185">Reference proteome</keyword>
<reference evidence="2 3" key="1">
    <citation type="journal article" date="2021" name="Elife">
        <title>Chloroplast acquisition without the gene transfer in kleptoplastic sea slugs, Plakobranchus ocellatus.</title>
        <authorList>
            <person name="Maeda T."/>
            <person name="Takahashi S."/>
            <person name="Yoshida T."/>
            <person name="Shimamura S."/>
            <person name="Takaki Y."/>
            <person name="Nagai Y."/>
            <person name="Toyoda A."/>
            <person name="Suzuki Y."/>
            <person name="Arimoto A."/>
            <person name="Ishii H."/>
            <person name="Satoh N."/>
            <person name="Nishiyama T."/>
            <person name="Hasebe M."/>
            <person name="Maruyama T."/>
            <person name="Minagawa J."/>
            <person name="Obokata J."/>
            <person name="Shigenobu S."/>
        </authorList>
    </citation>
    <scope>NUCLEOTIDE SEQUENCE [LARGE SCALE GENOMIC DNA]</scope>
</reference>
<dbReference type="Proteomes" id="UP000735302">
    <property type="component" value="Unassembled WGS sequence"/>
</dbReference>
<comment type="caution">
    <text evidence="2">The sequence shown here is derived from an EMBL/GenBank/DDBJ whole genome shotgun (WGS) entry which is preliminary data.</text>
</comment>
<evidence type="ECO:0000313" key="3">
    <source>
        <dbReference type="Proteomes" id="UP000735302"/>
    </source>
</evidence>
<organism evidence="2 3">
    <name type="scientific">Plakobranchus ocellatus</name>
    <dbReference type="NCBI Taxonomy" id="259542"/>
    <lineage>
        <taxon>Eukaryota</taxon>
        <taxon>Metazoa</taxon>
        <taxon>Spiralia</taxon>
        <taxon>Lophotrochozoa</taxon>
        <taxon>Mollusca</taxon>
        <taxon>Gastropoda</taxon>
        <taxon>Heterobranchia</taxon>
        <taxon>Euthyneura</taxon>
        <taxon>Panpulmonata</taxon>
        <taxon>Sacoglossa</taxon>
        <taxon>Placobranchoidea</taxon>
        <taxon>Plakobranchidae</taxon>
        <taxon>Plakobranchus</taxon>
    </lineage>
</organism>
<evidence type="ECO:0000256" key="1">
    <source>
        <dbReference type="SAM" id="MobiDB-lite"/>
    </source>
</evidence>
<proteinExistence type="predicted"/>
<dbReference type="AlphaFoldDB" id="A0AAV4B6A0"/>
<protein>
    <submittedName>
        <fullName evidence="2">Pleckstrin-like protein domain-containing family b member 2</fullName>
    </submittedName>
</protein>
<gene>
    <name evidence="2" type="ORF">PoB_004108500</name>
</gene>
<evidence type="ECO:0000313" key="2">
    <source>
        <dbReference type="EMBL" id="GFO14580.1"/>
    </source>
</evidence>
<dbReference type="EMBL" id="BLXT01004580">
    <property type="protein sequence ID" value="GFO14580.1"/>
    <property type="molecule type" value="Genomic_DNA"/>
</dbReference>
<feature type="region of interest" description="Disordered" evidence="1">
    <location>
        <begin position="220"/>
        <end position="248"/>
    </location>
</feature>
<sequence>MEENKEAETSQVAIPIAIGPCMLFKKYSRKRSRTAGLWLKSLCARGRSCSRSRLLERGQWVDSFLTLYSDSTMCVRDDSCEKDNVVANIKLVDVYRKLQFGDGIMSETLPEKVPTMDSKYLSSMLAVPFEPHYNSQVTWLFFFSKQTLNKWLVAFCKSLPWEKLNDANVSKACQQQLMHIEKSSPPLALKKHIRLFFPLLNEGDVKPAGSIVNEKVKINDPPKQATCGKKRPKRVKKAAPGSKRVKKA</sequence>
<feature type="compositionally biased region" description="Basic residues" evidence="1">
    <location>
        <begin position="228"/>
        <end position="248"/>
    </location>
</feature>
<name>A0AAV4B6A0_9GAST</name>
<accession>A0AAV4B6A0</accession>